<accession>A0ABQ2EWP5</accession>
<evidence type="ECO:0000313" key="1">
    <source>
        <dbReference type="EMBL" id="GGK30098.1"/>
    </source>
</evidence>
<evidence type="ECO:0000313" key="2">
    <source>
        <dbReference type="Proteomes" id="UP000660265"/>
    </source>
</evidence>
<gene>
    <name evidence="1" type="ORF">GCM10011583_72500</name>
</gene>
<name>A0ABQ2EWP5_9ACTN</name>
<dbReference type="Proteomes" id="UP000660265">
    <property type="component" value="Unassembled WGS sequence"/>
</dbReference>
<dbReference type="EMBL" id="BMMV01000040">
    <property type="protein sequence ID" value="GGK30098.1"/>
    <property type="molecule type" value="Genomic_DNA"/>
</dbReference>
<proteinExistence type="predicted"/>
<sequence length="103" mass="11577">MPTLDVCPETGRARLFYRRADEVFEESTRLLANSLSSPGDIEALDGWTLHRPPPQCPDARRRGRHPAPILLAHSRHVSVRSLEWHARSGVGAVARYAAARRRT</sequence>
<comment type="caution">
    <text evidence="1">The sequence shown here is derived from an EMBL/GenBank/DDBJ whole genome shotgun (WGS) entry which is preliminary data.</text>
</comment>
<reference evidence="2" key="1">
    <citation type="journal article" date="2019" name="Int. J. Syst. Evol. Microbiol.">
        <title>The Global Catalogue of Microorganisms (GCM) 10K type strain sequencing project: providing services to taxonomists for standard genome sequencing and annotation.</title>
        <authorList>
            <consortium name="The Broad Institute Genomics Platform"/>
            <consortium name="The Broad Institute Genome Sequencing Center for Infectious Disease"/>
            <person name="Wu L."/>
            <person name="Ma J."/>
        </authorList>
    </citation>
    <scope>NUCLEOTIDE SEQUENCE [LARGE SCALE GENOMIC DNA]</scope>
    <source>
        <strain evidence="2">CGMCC 4.7275</strain>
    </source>
</reference>
<protein>
    <submittedName>
        <fullName evidence="1">Uncharacterized protein</fullName>
    </submittedName>
</protein>
<organism evidence="1 2">
    <name type="scientific">Streptomyces camponoticapitis</name>
    <dbReference type="NCBI Taxonomy" id="1616125"/>
    <lineage>
        <taxon>Bacteria</taxon>
        <taxon>Bacillati</taxon>
        <taxon>Actinomycetota</taxon>
        <taxon>Actinomycetes</taxon>
        <taxon>Kitasatosporales</taxon>
        <taxon>Streptomycetaceae</taxon>
        <taxon>Streptomyces</taxon>
    </lineage>
</organism>
<keyword evidence="2" id="KW-1185">Reference proteome</keyword>